<feature type="compositionally biased region" description="Polar residues" evidence="2">
    <location>
        <begin position="378"/>
        <end position="397"/>
    </location>
</feature>
<feature type="compositionally biased region" description="Polar residues" evidence="2">
    <location>
        <begin position="441"/>
        <end position="466"/>
    </location>
</feature>
<accession>A0A5E8B3W4</accession>
<dbReference type="InterPro" id="IPR000008">
    <property type="entry name" value="C2_dom"/>
</dbReference>
<dbReference type="PANTHER" id="PTHR10194:SF60">
    <property type="entry name" value="RAS GTPASE-ACTIVATING PROTEIN RASKOL"/>
    <property type="match status" value="1"/>
</dbReference>
<feature type="compositionally biased region" description="Low complexity" evidence="2">
    <location>
        <begin position="2211"/>
        <end position="2230"/>
    </location>
</feature>
<feature type="compositionally biased region" description="Low complexity" evidence="2">
    <location>
        <begin position="1963"/>
        <end position="1973"/>
    </location>
</feature>
<dbReference type="Gene3D" id="1.10.506.10">
    <property type="entry name" value="GTPase Activation - p120gap, domain 1"/>
    <property type="match status" value="1"/>
</dbReference>
<feature type="compositionally biased region" description="Polar residues" evidence="2">
    <location>
        <begin position="70"/>
        <end position="106"/>
    </location>
</feature>
<feature type="region of interest" description="Disordered" evidence="2">
    <location>
        <begin position="377"/>
        <end position="413"/>
    </location>
</feature>
<feature type="region of interest" description="Disordered" evidence="2">
    <location>
        <begin position="1342"/>
        <end position="1444"/>
    </location>
</feature>
<feature type="compositionally biased region" description="Polar residues" evidence="2">
    <location>
        <begin position="1354"/>
        <end position="1379"/>
    </location>
</feature>
<dbReference type="PROSITE" id="PS50018">
    <property type="entry name" value="RAS_GTPASE_ACTIV_2"/>
    <property type="match status" value="1"/>
</dbReference>
<feature type="compositionally biased region" description="Polar residues" evidence="2">
    <location>
        <begin position="2503"/>
        <end position="2519"/>
    </location>
</feature>
<feature type="compositionally biased region" description="Polar residues" evidence="2">
    <location>
        <begin position="1039"/>
        <end position="1052"/>
    </location>
</feature>
<dbReference type="GO" id="GO:0005096">
    <property type="term" value="F:GTPase activator activity"/>
    <property type="evidence" value="ECO:0007669"/>
    <property type="project" value="UniProtKB-KW"/>
</dbReference>
<feature type="domain" description="C2" evidence="3">
    <location>
        <begin position="1416"/>
        <end position="1543"/>
    </location>
</feature>
<organism evidence="5 6">
    <name type="scientific">Magnusiomyces paraingens</name>
    <dbReference type="NCBI Taxonomy" id="2606893"/>
    <lineage>
        <taxon>Eukaryota</taxon>
        <taxon>Fungi</taxon>
        <taxon>Dikarya</taxon>
        <taxon>Ascomycota</taxon>
        <taxon>Saccharomycotina</taxon>
        <taxon>Dipodascomycetes</taxon>
        <taxon>Dipodascales</taxon>
        <taxon>Dipodascaceae</taxon>
        <taxon>Magnusiomyces</taxon>
    </lineage>
</organism>
<dbReference type="InterPro" id="IPR035892">
    <property type="entry name" value="C2_domain_sf"/>
</dbReference>
<dbReference type="GO" id="GO:0007165">
    <property type="term" value="P:signal transduction"/>
    <property type="evidence" value="ECO:0007669"/>
    <property type="project" value="UniProtKB-ARBA"/>
</dbReference>
<feature type="compositionally biased region" description="Basic residues" evidence="2">
    <location>
        <begin position="2531"/>
        <end position="2542"/>
    </location>
</feature>
<feature type="compositionally biased region" description="Low complexity" evidence="2">
    <location>
        <begin position="1342"/>
        <end position="1353"/>
    </location>
</feature>
<dbReference type="GeneID" id="43579903"/>
<keyword evidence="6" id="KW-1185">Reference proteome</keyword>
<feature type="compositionally biased region" description="Polar residues" evidence="2">
    <location>
        <begin position="2455"/>
        <end position="2476"/>
    </location>
</feature>
<feature type="compositionally biased region" description="Low complexity" evidence="2">
    <location>
        <begin position="2157"/>
        <end position="2173"/>
    </location>
</feature>
<feature type="compositionally biased region" description="Low complexity" evidence="2">
    <location>
        <begin position="2723"/>
        <end position="2760"/>
    </location>
</feature>
<feature type="compositionally biased region" description="Polar residues" evidence="2">
    <location>
        <begin position="1403"/>
        <end position="1444"/>
    </location>
</feature>
<feature type="region of interest" description="Disordered" evidence="2">
    <location>
        <begin position="2139"/>
        <end position="2197"/>
    </location>
</feature>
<feature type="compositionally biased region" description="Low complexity" evidence="2">
    <location>
        <begin position="1176"/>
        <end position="1190"/>
    </location>
</feature>
<evidence type="ECO:0000259" key="3">
    <source>
        <dbReference type="PROSITE" id="PS50004"/>
    </source>
</evidence>
<feature type="region of interest" description="Disordered" evidence="2">
    <location>
        <begin position="807"/>
        <end position="885"/>
    </location>
</feature>
<gene>
    <name evidence="5" type="ORF">SAPINGB_P001080</name>
</gene>
<dbReference type="InterPro" id="IPR001936">
    <property type="entry name" value="RasGAP_dom"/>
</dbReference>
<feature type="compositionally biased region" description="Low complexity" evidence="2">
    <location>
        <begin position="1384"/>
        <end position="1402"/>
    </location>
</feature>
<feature type="region of interest" description="Disordered" evidence="2">
    <location>
        <begin position="434"/>
        <end position="477"/>
    </location>
</feature>
<evidence type="ECO:0000259" key="4">
    <source>
        <dbReference type="PROSITE" id="PS50018"/>
    </source>
</evidence>
<feature type="compositionally biased region" description="Low complexity" evidence="2">
    <location>
        <begin position="1111"/>
        <end position="1126"/>
    </location>
</feature>
<dbReference type="Proteomes" id="UP000398389">
    <property type="component" value="Unassembled WGS sequence"/>
</dbReference>
<dbReference type="InterPro" id="IPR023152">
    <property type="entry name" value="RasGAP_CS"/>
</dbReference>
<evidence type="ECO:0000313" key="5">
    <source>
        <dbReference type="EMBL" id="VVT46169.1"/>
    </source>
</evidence>
<feature type="region of interest" description="Disordered" evidence="2">
    <location>
        <begin position="2334"/>
        <end position="2376"/>
    </location>
</feature>
<feature type="compositionally biased region" description="Low complexity" evidence="2">
    <location>
        <begin position="107"/>
        <end position="116"/>
    </location>
</feature>
<evidence type="ECO:0000256" key="2">
    <source>
        <dbReference type="SAM" id="MobiDB-lite"/>
    </source>
</evidence>
<name>A0A5E8B3W4_9ASCO</name>
<dbReference type="Pfam" id="PF00616">
    <property type="entry name" value="RasGAP"/>
    <property type="match status" value="1"/>
</dbReference>
<sequence>MAKGSLDSMSSSYLPDHPGLASNDSNARIQASNSLRDLSSVKTATEPIPITPNQSLHGSRRPSLAKDLSPLTSAASDGVQSSSGEGLNLTGSSTETSSTIHSKNGPSTTASRITRSISKQNIFRSVNLRKKTSSEGVIADPILINTGPRRSTSALFNKSVTISNEDPYQHQHLQLQRHSVSNLLDVEGDNNNKNIINKNNIIFQVNPSTTKIIQSDSFDDLSKSHSDNESQNYAQTHIPAPQLTSLTNFPNSSGSMLLTHNNLVLDQQTQILKSEEGLSSSPSFTTTNSQNTFSNLSYNNITKSSSGGSIFSTSTNNFSSVSLPASLNITPTPIPPSFSQSIAPETDLSSTSKKNKNSLWTRSNAASTTKRLLKLQIKSKSNSKSQRHSNVSTNNDSLEQEKQPFPPSFSSERKKSTSSLLSFNSSSLPSFSKVTVDDVESQPSLNQGNSQHQRYQSQFTLSSSPHHNMRHSHSAQSISISTLSANRTKLYDDSLSSSQYFGEIKHRRSEDITNQHSFDFLLEEDDEEKISTWHHHEAEILSYMDSYPGFLRQKKIWYLSSRPTPDGKSFSNLNKNDKPYWKCALGSIDTKSHLSLVVDNNTETGGVLLSSHDIRSAKVKINIITQVIQIKLEPSNNYDNIQPHPYSSIAGDDSDKSATFQQYTNEEGNIIPVITLKCSDSNSGSCFHEWVAAILLHANLKPPGLENKVYSPFQVLQPSIVPSVTCSETGSEPLPKNILDTQSEVVFEGYMQIYIPYNHQKHNCQINANQTKPHIGQANIEKSSGSGDGSGGDDEFVYAEIQHNDTHAWKDKDNTSRSQPLFSRNSHEQSTTSQHKGKLSFSDSTESNQTHPDLLLDSPHCDDLIPPSSESSFNEPGVSDGSSLKSVASSVSPFNTCEWTQVYATLYKDGMLKFAYSGGSQDIDSDEINSVKSGSKIYHTINVGHVFSSGIRLLDRSVFDVPNVIYLGDRPIDDANLDSLLCKSISSKPIFASNSLSINQGSLHQDNSAPATLRPTVNDVAIRAPVGADGLKPSKILSRMSSHNNIPESPSVTRKESFESSASRARSLHTRPVSSIISTNSSSSSASVSKSGSGTSADPPQPCSLSSSPISGVSTNSSATSSPSGSVKKRRSLHLKYKKSSTSNPLPHTKSFPLTNQKRSASATGSVSMPSSAPPTTYSDANSNNSSATLSASTPFNHDLKNYSSVGLFTVSHNSISSGSDQSTEFCANEDPKSSPYMESDPFRLSTQPENDTAIFLHFGTDSESLKKWFSALKSIARLEIFSPSTGNLNESFRISRTITVRVLEVRLEPIEGLGFSRCSSTASLQTINRNPLPNTASPISSVSISSSANIPPLSSNSTPPVTQRTSANATPSNISGNTIRKVPTLSSSASLSSFPSPGLSSTRDSQYAVSNTAKGQSSPASSFHQKPTQRQSQQKEPNPFQIQSMSTLPDSYVEIYFGGRAWARTSIAKSSRMPFWREDYAFKDFPGIGVPKFYFVLRQRQSSKTETDENENFLDHQNDPVLGYVALTPSDIRKNGNLEKPYEITSVYPNSSSPQYRASLFLKIAYEELTIGPAQCYMLIDKTLSSLANRNWARLIQSDERRDVTLLSETCLEICLSEASGFSAIKWIKSLITEEIYKTHRFMIEKSGDAEMFSSSPRNESKFADLKKNIDNTLFRGNSILTKSLERYMRIVGYNLLVKTVGTFVKLVISEQPDLEMDPSRIKIFSKSTGTYSTDLDKDDPEVVAASEVHQTKLAHYTSLLWKLIRDSADEIPPGFKELFSHLSKELRSVLNQTETSVYNSVAGFLFLRFFCPAILNPKLFGLVRTQSVMTVQRSLTLITKMIQCFANRTRFGIKEPWMIPMNSFFEEHKDELFEYFGKVLTVDPNISTEAALEKTTDGKFFKYTPHPLGQNFNNPFLIDRTSTFMRLIELWKSSYCTADQLSKLTYERDSRKSSIVNSTPSSASSMASLSLVPQTSQTSTRNNSITTIMSSYVNGLPVHPYSIQMLQPSIDGQPSEGDQNTVDSSKLSPFSFYANGSVSQMLYSPEAEKWYHDEVTRLFGDDSVPVESLIEDFSKLCNYIDDVVRRLRVKLEIQHETFSEQNCMLYSQHLQLKYSPKDNQVQLLNCVGVLDPHQEASFPKPHIARSEPTQQTKMVSSTSTSSSEVSVPVSTDSEKSCMTANTTASASPSPTVPRSITPTVLVADRKPLSPTTSSPATTIPSVTISPPSSRERIREHDMVPFAVALAASRSDFEAYYNYKNNSSLQKMPSESTSTLRKSTSNQENLPLASIDLDMTPFPSADFVKTQIEDTCKLSTQLDDDISTTTVANSIRKADEKSSIKNLSNTSRNSSPSKKHIPSKSLESPNSSSKIRVSRRSSSLSFSSFPLISFQSSKRLSKHSEPSNSSSMFPSPLPPPSSSTRPYPRSTSMVQLPSSIGPATAAAAAAITHSSNNNELNAGSSSFSKTRFGSTNSPNVPGALPLPNSPSSGSYYYTPTSSNSAGTSPITAPSSNQFSPSGNGPRVSVGSNAHLRHTGGSKQKRNSAGTIVFSLKSSQSSQSSKAAPHLVSHNSQPNPSSSPSGTSLSAPSSKSLTSKSIGDSQTRSRSLTYPRPRPMSQIITSTSGGISPSRQLSDSSTLSSSSDSSNDSFLSTHYFRRQTGNHLKHNSISAGMSHGSTRPIYSSNSSHVSGITPRSLAERSGSMGSNPPSSPVLHATKPHIYSSNPASPVSSSTTGPSSNTSASAAAAAAVARSTATTNF</sequence>
<dbReference type="SUPFAM" id="SSF49562">
    <property type="entry name" value="C2 domain (Calcium/lipid-binding domain, CaLB)"/>
    <property type="match status" value="1"/>
</dbReference>
<evidence type="ECO:0000313" key="6">
    <source>
        <dbReference type="Proteomes" id="UP000398389"/>
    </source>
</evidence>
<reference evidence="5 6" key="1">
    <citation type="submission" date="2019-09" db="EMBL/GenBank/DDBJ databases">
        <authorList>
            <person name="Brejova B."/>
        </authorList>
    </citation>
    <scope>NUCLEOTIDE SEQUENCE [LARGE SCALE GENOMIC DNA]</scope>
</reference>
<dbReference type="InterPro" id="IPR008936">
    <property type="entry name" value="Rho_GTPase_activation_prot"/>
</dbReference>
<feature type="region of interest" description="Disordered" evidence="2">
    <location>
        <begin position="1"/>
        <end position="116"/>
    </location>
</feature>
<dbReference type="Gene3D" id="2.60.40.150">
    <property type="entry name" value="C2 domain"/>
    <property type="match status" value="1"/>
</dbReference>
<feature type="compositionally biased region" description="Low complexity" evidence="2">
    <location>
        <begin position="2551"/>
        <end position="2562"/>
    </location>
</feature>
<feature type="compositionally biased region" description="Low complexity" evidence="2">
    <location>
        <begin position="2619"/>
        <end position="2649"/>
    </location>
</feature>
<feature type="region of interest" description="Disordered" evidence="2">
    <location>
        <begin position="2265"/>
        <end position="2284"/>
    </location>
</feature>
<dbReference type="SUPFAM" id="SSF48350">
    <property type="entry name" value="GTPase activation domain, GAP"/>
    <property type="match status" value="1"/>
</dbReference>
<feature type="compositionally biased region" description="Basic residues" evidence="2">
    <location>
        <begin position="1127"/>
        <end position="1139"/>
    </location>
</feature>
<feature type="compositionally biased region" description="Low complexity" evidence="2">
    <location>
        <begin position="2419"/>
        <end position="2429"/>
    </location>
</feature>
<feature type="region of interest" description="Disordered" evidence="2">
    <location>
        <begin position="2664"/>
        <end position="2760"/>
    </location>
</feature>
<dbReference type="OrthoDB" id="775356at2759"/>
<feature type="compositionally biased region" description="Polar residues" evidence="2">
    <location>
        <begin position="2664"/>
        <end position="2690"/>
    </location>
</feature>
<dbReference type="InterPro" id="IPR039360">
    <property type="entry name" value="Ras_GTPase"/>
</dbReference>
<feature type="compositionally biased region" description="Polar residues" evidence="2">
    <location>
        <begin position="2178"/>
        <end position="2197"/>
    </location>
</feature>
<feature type="region of interest" description="Disordered" evidence="2">
    <location>
        <begin position="2455"/>
        <end position="2649"/>
    </location>
</feature>
<feature type="region of interest" description="Disordered" evidence="2">
    <location>
        <begin position="2394"/>
        <end position="2433"/>
    </location>
</feature>
<dbReference type="PROSITE" id="PS50004">
    <property type="entry name" value="C2"/>
    <property type="match status" value="1"/>
</dbReference>
<feature type="compositionally biased region" description="Polar residues" evidence="2">
    <location>
        <begin position="1140"/>
        <end position="1175"/>
    </location>
</feature>
<feature type="compositionally biased region" description="Polar residues" evidence="2">
    <location>
        <begin position="816"/>
        <end position="834"/>
    </location>
</feature>
<dbReference type="EMBL" id="CABVLU010000001">
    <property type="protein sequence ID" value="VVT46169.1"/>
    <property type="molecule type" value="Genomic_DNA"/>
</dbReference>
<feature type="compositionally biased region" description="Low complexity" evidence="2">
    <location>
        <begin position="2569"/>
        <end position="2601"/>
    </location>
</feature>
<dbReference type="PROSITE" id="PS00509">
    <property type="entry name" value="RAS_GTPASE_ACTIV_1"/>
    <property type="match status" value="1"/>
</dbReference>
<feature type="region of interest" description="Disordered" evidence="2">
    <location>
        <begin position="1954"/>
        <end position="1982"/>
    </location>
</feature>
<feature type="compositionally biased region" description="Low complexity" evidence="2">
    <location>
        <begin position="1073"/>
        <end position="1097"/>
    </location>
</feature>
<feature type="region of interest" description="Disordered" evidence="2">
    <location>
        <begin position="1033"/>
        <end position="1190"/>
    </location>
</feature>
<keyword evidence="1" id="KW-0343">GTPase activation</keyword>
<evidence type="ECO:0000256" key="1">
    <source>
        <dbReference type="ARBA" id="ARBA00022468"/>
    </source>
</evidence>
<protein>
    <submittedName>
        <fullName evidence="5">Uncharacterized protein</fullName>
    </submittedName>
</protein>
<proteinExistence type="predicted"/>
<feature type="region of interest" description="Disordered" evidence="2">
    <location>
        <begin position="1220"/>
        <end position="1241"/>
    </location>
</feature>
<dbReference type="CDD" id="cd00030">
    <property type="entry name" value="C2"/>
    <property type="match status" value="1"/>
</dbReference>
<feature type="compositionally biased region" description="Low complexity" evidence="2">
    <location>
        <begin position="2478"/>
        <end position="2502"/>
    </location>
</feature>
<dbReference type="SMART" id="SM00323">
    <property type="entry name" value="RasGAP"/>
    <property type="match status" value="1"/>
</dbReference>
<dbReference type="RefSeq" id="XP_031851694.1">
    <property type="nucleotide sequence ID" value="XM_031995803.1"/>
</dbReference>
<feature type="compositionally biased region" description="Polar residues" evidence="2">
    <location>
        <begin position="841"/>
        <end position="851"/>
    </location>
</feature>
<feature type="region of interest" description="Disordered" evidence="2">
    <location>
        <begin position="2210"/>
        <end position="2232"/>
    </location>
</feature>
<feature type="domain" description="Ras-GAP" evidence="4">
    <location>
        <begin position="1660"/>
        <end position="1849"/>
    </location>
</feature>
<dbReference type="PANTHER" id="PTHR10194">
    <property type="entry name" value="RAS GTPASE-ACTIVATING PROTEINS"/>
    <property type="match status" value="1"/>
</dbReference>
<feature type="compositionally biased region" description="Low complexity" evidence="2">
    <location>
        <begin position="2360"/>
        <end position="2376"/>
    </location>
</feature>
<feature type="region of interest" description="Disordered" evidence="2">
    <location>
        <begin position="336"/>
        <end position="365"/>
    </location>
</feature>
<feature type="compositionally biased region" description="Polar residues" evidence="2">
    <location>
        <begin position="2341"/>
        <end position="2350"/>
    </location>
</feature>
<feature type="compositionally biased region" description="Polar residues" evidence="2">
    <location>
        <begin position="22"/>
        <end position="43"/>
    </location>
</feature>